<dbReference type="Gene3D" id="3.90.950.20">
    <property type="entry name" value="CinA-like"/>
    <property type="match status" value="1"/>
</dbReference>
<comment type="caution">
    <text evidence="3">The sequence shown here is derived from an EMBL/GenBank/DDBJ whole genome shotgun (WGS) entry which is preliminary data.</text>
</comment>
<dbReference type="EMBL" id="RBPS01000202">
    <property type="protein sequence ID" value="RMO36010.1"/>
    <property type="molecule type" value="Genomic_DNA"/>
</dbReference>
<organism evidence="3 4">
    <name type="scientific">Pseudomonas savastanoi pv. glycinea</name>
    <name type="common">Pseudomonas syringae pv. glycinea</name>
    <dbReference type="NCBI Taxonomy" id="318"/>
    <lineage>
        <taxon>Bacteria</taxon>
        <taxon>Pseudomonadati</taxon>
        <taxon>Pseudomonadota</taxon>
        <taxon>Gammaproteobacteria</taxon>
        <taxon>Pseudomonadales</taxon>
        <taxon>Pseudomonadaceae</taxon>
        <taxon>Pseudomonas</taxon>
    </lineage>
</organism>
<gene>
    <name evidence="3" type="ORF">ALQ42_04760</name>
</gene>
<sequence>MEGRLPGMCDGRKVITLNQAVQLQRTFRLLVTGRFLTAMNLDLAYRLSSLLLDNRAARYKKGLLYEKQTSKGFRQRSLHPAGRSQKKAERNDGRNGQKAGTQERCAINRQWQTRFKVAALSQESLLQASSMNENTVDEITGLADTLGRLLDAMNAQVTTAESCTGGGIAEAITRIAGSSAWFEAGYVTYSNAQKTRQLGVPEALFVEAGAVSQPVVEAMVRGAQRESGARFAVAVSGVAGPGGGSPDKPVGTVWLCWGKDDALVAQRRQFDGDRDQVRRQTVEATLQGLIQLARGEMPKQG</sequence>
<protein>
    <submittedName>
        <fullName evidence="3">Competence/damage inducible protein CinA</fullName>
    </submittedName>
</protein>
<accession>A0A3M3URX6</accession>
<feature type="compositionally biased region" description="Basic and acidic residues" evidence="1">
    <location>
        <begin position="86"/>
        <end position="95"/>
    </location>
</feature>
<evidence type="ECO:0000313" key="3">
    <source>
        <dbReference type="EMBL" id="RMO36010.1"/>
    </source>
</evidence>
<evidence type="ECO:0000313" key="4">
    <source>
        <dbReference type="Proteomes" id="UP000273536"/>
    </source>
</evidence>
<evidence type="ECO:0000259" key="2">
    <source>
        <dbReference type="Pfam" id="PF02464"/>
    </source>
</evidence>
<feature type="domain" description="CinA C-terminal" evidence="2">
    <location>
        <begin position="142"/>
        <end position="291"/>
    </location>
</feature>
<feature type="region of interest" description="Disordered" evidence="1">
    <location>
        <begin position="71"/>
        <end position="103"/>
    </location>
</feature>
<dbReference type="InterPro" id="IPR008136">
    <property type="entry name" value="CinA_C"/>
</dbReference>
<reference evidence="3 4" key="1">
    <citation type="submission" date="2018-08" db="EMBL/GenBank/DDBJ databases">
        <title>Recombination of ecologically and evolutionarily significant loci maintains genetic cohesion in the Pseudomonas syringae species complex.</title>
        <authorList>
            <person name="Dillon M."/>
            <person name="Thakur S."/>
            <person name="Almeida R.N.D."/>
            <person name="Weir B.S."/>
            <person name="Guttman D.S."/>
        </authorList>
    </citation>
    <scope>NUCLEOTIDE SEQUENCE [LARGE SCALE GENOMIC DNA]</scope>
    <source>
        <strain evidence="3 4">ICMP 6372</strain>
    </source>
</reference>
<dbReference type="InterPro" id="IPR036653">
    <property type="entry name" value="CinA-like_C"/>
</dbReference>
<dbReference type="AlphaFoldDB" id="A0A3M3URX6"/>
<dbReference type="SUPFAM" id="SSF142433">
    <property type="entry name" value="CinA-like"/>
    <property type="match status" value="1"/>
</dbReference>
<dbReference type="Proteomes" id="UP000273536">
    <property type="component" value="Unassembled WGS sequence"/>
</dbReference>
<name>A0A3M3URX6_PSESG</name>
<dbReference type="NCBIfam" id="TIGR00199">
    <property type="entry name" value="PncC_domain"/>
    <property type="match status" value="1"/>
</dbReference>
<evidence type="ECO:0000256" key="1">
    <source>
        <dbReference type="SAM" id="MobiDB-lite"/>
    </source>
</evidence>
<dbReference type="Pfam" id="PF02464">
    <property type="entry name" value="CinA"/>
    <property type="match status" value="1"/>
</dbReference>
<proteinExistence type="predicted"/>